<dbReference type="GO" id="GO:0019305">
    <property type="term" value="P:dTDP-rhamnose biosynthetic process"/>
    <property type="evidence" value="ECO:0007669"/>
    <property type="project" value="UniProtKB-UniRule"/>
</dbReference>
<evidence type="ECO:0000313" key="5">
    <source>
        <dbReference type="Proteomes" id="UP000249522"/>
    </source>
</evidence>
<reference evidence="4 5" key="1">
    <citation type="submission" date="2018-06" db="EMBL/GenBank/DDBJ databases">
        <title>Paenibacillus imtechensis sp. nov.</title>
        <authorList>
            <person name="Pinnaka A.K."/>
            <person name="Singh H."/>
            <person name="Kaur M."/>
        </authorList>
    </citation>
    <scope>NUCLEOTIDE SEQUENCE [LARGE SCALE GENOMIC DNA]</scope>
    <source>
        <strain evidence="4 5">SMB1</strain>
    </source>
</reference>
<comment type="catalytic activity">
    <reaction evidence="3">
        <text>dTDP-4-dehydro-6-deoxy-alpha-D-glucose = dTDP-4-dehydro-beta-L-rhamnose</text>
        <dbReference type="Rhea" id="RHEA:16969"/>
        <dbReference type="ChEBI" id="CHEBI:57649"/>
        <dbReference type="ChEBI" id="CHEBI:62830"/>
        <dbReference type="EC" id="5.1.3.13"/>
    </reaction>
</comment>
<dbReference type="InterPro" id="IPR014710">
    <property type="entry name" value="RmlC-like_jellyroll"/>
</dbReference>
<dbReference type="EMBL" id="QKRB01000006">
    <property type="protein sequence ID" value="PZD97848.1"/>
    <property type="molecule type" value="Genomic_DNA"/>
</dbReference>
<comment type="similarity">
    <text evidence="3">Belongs to the dTDP-4-dehydrorhamnose 3,5-epimerase family.</text>
</comment>
<dbReference type="UniPathway" id="UPA00124"/>
<dbReference type="PANTHER" id="PTHR21047:SF2">
    <property type="entry name" value="THYMIDINE DIPHOSPHO-4-KETO-RHAMNOSE 3,5-EPIMERASE"/>
    <property type="match status" value="1"/>
</dbReference>
<dbReference type="Gene3D" id="2.60.120.10">
    <property type="entry name" value="Jelly Rolls"/>
    <property type="match status" value="1"/>
</dbReference>
<comment type="caution">
    <text evidence="4">The sequence shown here is derived from an EMBL/GenBank/DDBJ whole genome shotgun (WGS) entry which is preliminary data.</text>
</comment>
<feature type="active site" description="Proton donor" evidence="1">
    <location>
        <position position="132"/>
    </location>
</feature>
<evidence type="ECO:0000256" key="2">
    <source>
        <dbReference type="PIRSR" id="PIRSR600888-3"/>
    </source>
</evidence>
<comment type="subunit">
    <text evidence="3">Homodimer.</text>
</comment>
<protein>
    <recommendedName>
        <fullName evidence="3">dTDP-4-dehydrorhamnose 3,5-epimerase</fullName>
        <ecNumber evidence="3">5.1.3.13</ecNumber>
    </recommendedName>
    <alternativeName>
        <fullName evidence="3">Thymidine diphospho-4-keto-rhamnose 3,5-epimerase</fullName>
    </alternativeName>
</protein>
<accession>A0A2W1LCF7</accession>
<dbReference type="SUPFAM" id="SSF51182">
    <property type="entry name" value="RmlC-like cupins"/>
    <property type="match status" value="1"/>
</dbReference>
<dbReference type="Proteomes" id="UP000249522">
    <property type="component" value="Unassembled WGS sequence"/>
</dbReference>
<dbReference type="GO" id="GO:0000271">
    <property type="term" value="P:polysaccharide biosynthetic process"/>
    <property type="evidence" value="ECO:0007669"/>
    <property type="project" value="TreeGrafter"/>
</dbReference>
<dbReference type="Pfam" id="PF00908">
    <property type="entry name" value="dTDP_sugar_isom"/>
    <property type="match status" value="1"/>
</dbReference>
<dbReference type="CDD" id="cd00438">
    <property type="entry name" value="cupin_RmlC"/>
    <property type="match status" value="1"/>
</dbReference>
<dbReference type="InterPro" id="IPR000888">
    <property type="entry name" value="RmlC-like"/>
</dbReference>
<sequence length="177" mass="20692">MIFRETALKGAFVIEPEKIKDERGFFSRSWCRQEFEKHGLESDFVQCNISQNRSKATLRGMHYQQEPYGETKLIRCTRGAIYDVIVDLRPSSETYKGWAAYTLSQENYMMLYVPEGFAHGFVTLENDTEVFYQMGNFYKPEAARGIRWDDPAIGIRWPDLGTYIISERDLSYGEYQS</sequence>
<gene>
    <name evidence="4" type="primary">rfbC</name>
    <name evidence="4" type="ORF">DNH61_00895</name>
</gene>
<dbReference type="PANTHER" id="PTHR21047">
    <property type="entry name" value="DTDP-6-DEOXY-D-GLUCOSE-3,5 EPIMERASE"/>
    <property type="match status" value="1"/>
</dbReference>
<keyword evidence="5" id="KW-1185">Reference proteome</keyword>
<keyword evidence="3" id="KW-0413">Isomerase</keyword>
<dbReference type="GO" id="GO:0008830">
    <property type="term" value="F:dTDP-4-dehydrorhamnose 3,5-epimerase activity"/>
    <property type="evidence" value="ECO:0007669"/>
    <property type="project" value="UniProtKB-UniRule"/>
</dbReference>
<comment type="pathway">
    <text evidence="3">Carbohydrate biosynthesis; dTDP-L-rhamnose biosynthesis.</text>
</comment>
<dbReference type="EC" id="5.1.3.13" evidence="3"/>
<comment type="function">
    <text evidence="3">Catalyzes the epimerization of the C3' and C5'positions of dTDP-6-deoxy-D-xylo-4-hexulose, forming dTDP-6-deoxy-L-lyxo-4-hexulose.</text>
</comment>
<name>A0A2W1LCF7_9BACL</name>
<dbReference type="AlphaFoldDB" id="A0A2W1LCF7"/>
<organism evidence="4 5">
    <name type="scientific">Paenibacillus sambharensis</name>
    <dbReference type="NCBI Taxonomy" id="1803190"/>
    <lineage>
        <taxon>Bacteria</taxon>
        <taxon>Bacillati</taxon>
        <taxon>Bacillota</taxon>
        <taxon>Bacilli</taxon>
        <taxon>Bacillales</taxon>
        <taxon>Paenibacillaceae</taxon>
        <taxon>Paenibacillus</taxon>
    </lineage>
</organism>
<feature type="active site" description="Proton acceptor" evidence="1">
    <location>
        <position position="62"/>
    </location>
</feature>
<dbReference type="InterPro" id="IPR011051">
    <property type="entry name" value="RmlC_Cupin_sf"/>
</dbReference>
<feature type="site" description="Participates in a stacking interaction with the thymidine ring of dTDP-4-oxo-6-deoxyglucose" evidence="2">
    <location>
        <position position="138"/>
    </location>
</feature>
<proteinExistence type="inferred from homology"/>
<evidence type="ECO:0000256" key="1">
    <source>
        <dbReference type="PIRSR" id="PIRSR600888-1"/>
    </source>
</evidence>
<dbReference type="OrthoDB" id="9800680at2"/>
<evidence type="ECO:0000313" key="4">
    <source>
        <dbReference type="EMBL" id="PZD97848.1"/>
    </source>
</evidence>
<evidence type="ECO:0000256" key="3">
    <source>
        <dbReference type="RuleBase" id="RU364069"/>
    </source>
</evidence>
<dbReference type="GO" id="GO:0005829">
    <property type="term" value="C:cytosol"/>
    <property type="evidence" value="ECO:0007669"/>
    <property type="project" value="TreeGrafter"/>
</dbReference>
<dbReference type="NCBIfam" id="TIGR01221">
    <property type="entry name" value="rmlC"/>
    <property type="match status" value="1"/>
</dbReference>